<proteinExistence type="predicted"/>
<evidence type="ECO:0000313" key="2">
    <source>
        <dbReference type="EMBL" id="GAP26212.1"/>
    </source>
</evidence>
<dbReference type="Proteomes" id="UP000037179">
    <property type="component" value="Unassembled WGS sequence"/>
</dbReference>
<evidence type="ECO:0000313" key="3">
    <source>
        <dbReference type="Proteomes" id="UP000037179"/>
    </source>
</evidence>
<dbReference type="RefSeq" id="WP_033085137.1">
    <property type="nucleotide sequence ID" value="NZ_AP017900.1"/>
</dbReference>
<organism evidence="2 3">
    <name type="scientific">Nocardia seriolae</name>
    <dbReference type="NCBI Taxonomy" id="37332"/>
    <lineage>
        <taxon>Bacteria</taxon>
        <taxon>Bacillati</taxon>
        <taxon>Actinomycetota</taxon>
        <taxon>Actinomycetes</taxon>
        <taxon>Mycobacteriales</taxon>
        <taxon>Nocardiaceae</taxon>
        <taxon>Nocardia</taxon>
    </lineage>
</organism>
<dbReference type="KEGG" id="nsr:NS506_07251"/>
<reference evidence="1 4" key="3">
    <citation type="submission" date="2016-10" db="EMBL/GenBank/DDBJ databases">
        <title>Genome sequence of Nocardia seriolae strain EM150506, isolated from Anguila japonica.</title>
        <authorList>
            <person name="Han H.-J."/>
        </authorList>
    </citation>
    <scope>NUCLEOTIDE SEQUENCE [LARGE SCALE GENOMIC DNA]</scope>
    <source>
        <strain evidence="1 4">EM150506</strain>
    </source>
</reference>
<accession>A0A0B8N8Z7</accession>
<dbReference type="AlphaFoldDB" id="A0A0B8N8Z7"/>
<keyword evidence="3" id="KW-1185">Reference proteome</keyword>
<name>A0A0B8N8Z7_9NOCA</name>
<gene>
    <name evidence="1" type="ORF">NS506_07251</name>
    <name evidence="2" type="ORF">NSK11_contig00004-0066</name>
</gene>
<sequence>MTILLQVLEQSFTPTTPWERRKFTFVDTTKIVGMRLDGQSGVWLDLSRPGESQRLARTSDPRDSITFLLTVFAKIAECEERGGSWLIGHDGAHVDSIAATRFPPQLSETAADDLLAHAWL</sequence>
<reference evidence="2 3" key="2">
    <citation type="journal article" date="2016" name="Genome Announc.">
        <title>Draft Genome Sequence of Erythromycin- and Oxytetracycline-Sensitive Nocardia seriolae Strain U-1 (NBRC 110359).</title>
        <authorList>
            <person name="Imajoh M."/>
            <person name="Sukeda M."/>
            <person name="Shimizu M."/>
            <person name="Yamane J."/>
            <person name="Ohnishi K."/>
            <person name="Oshima S."/>
        </authorList>
    </citation>
    <scope>NUCLEOTIDE SEQUENCE [LARGE SCALE GENOMIC DNA]</scope>
    <source>
        <strain evidence="2 3">U-1</strain>
    </source>
</reference>
<reference evidence="3" key="1">
    <citation type="submission" date="2015-07" db="EMBL/GenBank/DDBJ databases">
        <title>Nocardia seriolae U-1 whole genome shotgun sequence.</title>
        <authorList>
            <person name="Imajoh M."/>
            <person name="Fukumoto Y."/>
            <person name="Sukeda M."/>
            <person name="Yamane J."/>
            <person name="Yamasaki K."/>
            <person name="Shimizu M."/>
            <person name="Ohnishi K."/>
            <person name="Oshima S."/>
        </authorList>
    </citation>
    <scope>NUCLEOTIDE SEQUENCE [LARGE SCALE GENOMIC DNA]</scope>
    <source>
        <strain evidence="3">U-1</strain>
    </source>
</reference>
<evidence type="ECO:0000313" key="4">
    <source>
        <dbReference type="Proteomes" id="UP000180166"/>
    </source>
</evidence>
<dbReference type="EMBL" id="CP017839">
    <property type="protein sequence ID" value="APB01271.1"/>
    <property type="molecule type" value="Genomic_DNA"/>
</dbReference>
<dbReference type="Proteomes" id="UP000180166">
    <property type="component" value="Chromosome"/>
</dbReference>
<dbReference type="OrthoDB" id="4548520at2"/>
<dbReference type="GeneID" id="93372810"/>
<dbReference type="EMBL" id="BBYQ01000004">
    <property type="protein sequence ID" value="GAP26212.1"/>
    <property type="molecule type" value="Genomic_DNA"/>
</dbReference>
<evidence type="ECO:0000313" key="1">
    <source>
        <dbReference type="EMBL" id="APB01271.1"/>
    </source>
</evidence>
<protein>
    <submittedName>
        <fullName evidence="2">Uncharacterized protein</fullName>
    </submittedName>
</protein>